<feature type="compositionally biased region" description="Polar residues" evidence="1">
    <location>
        <begin position="389"/>
        <end position="419"/>
    </location>
</feature>
<gene>
    <name evidence="3" type="ORF">D0869_03118</name>
</gene>
<name>A0A3M6X695_HORWE</name>
<keyword evidence="2" id="KW-0472">Membrane</keyword>
<feature type="region of interest" description="Disordered" evidence="1">
    <location>
        <begin position="378"/>
        <end position="419"/>
    </location>
</feature>
<comment type="caution">
    <text evidence="3">The sequence shown here is derived from an EMBL/GenBank/DDBJ whole genome shotgun (WGS) entry which is preliminary data.</text>
</comment>
<evidence type="ECO:0000313" key="3">
    <source>
        <dbReference type="EMBL" id="RMX86394.1"/>
    </source>
</evidence>
<feature type="transmembrane region" description="Helical" evidence="2">
    <location>
        <begin position="83"/>
        <end position="105"/>
    </location>
</feature>
<evidence type="ECO:0000313" key="4">
    <source>
        <dbReference type="Proteomes" id="UP000281245"/>
    </source>
</evidence>
<feature type="transmembrane region" description="Helical" evidence="2">
    <location>
        <begin position="125"/>
        <end position="144"/>
    </location>
</feature>
<feature type="compositionally biased region" description="Polar residues" evidence="1">
    <location>
        <begin position="232"/>
        <end position="242"/>
    </location>
</feature>
<proteinExistence type="predicted"/>
<accession>A0A3M6X695</accession>
<keyword evidence="2" id="KW-0812">Transmembrane</keyword>
<feature type="region of interest" description="Disordered" evidence="1">
    <location>
        <begin position="263"/>
        <end position="362"/>
    </location>
</feature>
<dbReference type="OrthoDB" id="5431149at2759"/>
<dbReference type="AlphaFoldDB" id="A0A3M6X695"/>
<feature type="transmembrane region" description="Helical" evidence="2">
    <location>
        <begin position="49"/>
        <end position="71"/>
    </location>
</feature>
<organism evidence="3 4">
    <name type="scientific">Hortaea werneckii</name>
    <name type="common">Black yeast</name>
    <name type="synonym">Cladosporium werneckii</name>
    <dbReference type="NCBI Taxonomy" id="91943"/>
    <lineage>
        <taxon>Eukaryota</taxon>
        <taxon>Fungi</taxon>
        <taxon>Dikarya</taxon>
        <taxon>Ascomycota</taxon>
        <taxon>Pezizomycotina</taxon>
        <taxon>Dothideomycetes</taxon>
        <taxon>Dothideomycetidae</taxon>
        <taxon>Mycosphaerellales</taxon>
        <taxon>Teratosphaeriaceae</taxon>
        <taxon>Hortaea</taxon>
    </lineage>
</organism>
<feature type="compositionally biased region" description="Polar residues" evidence="1">
    <location>
        <begin position="311"/>
        <end position="323"/>
    </location>
</feature>
<dbReference type="Proteomes" id="UP000281245">
    <property type="component" value="Unassembled WGS sequence"/>
</dbReference>
<dbReference type="EMBL" id="QWIJ01000169">
    <property type="protein sequence ID" value="RMX86394.1"/>
    <property type="molecule type" value="Genomic_DNA"/>
</dbReference>
<reference evidence="3 4" key="1">
    <citation type="journal article" date="2018" name="BMC Genomics">
        <title>Genomic evidence for intraspecific hybridization in a clonal and extremely halotolerant yeast.</title>
        <authorList>
            <person name="Gostincar C."/>
            <person name="Stajich J.E."/>
            <person name="Zupancic J."/>
            <person name="Zalar P."/>
            <person name="Gunde-Cimerman N."/>
        </authorList>
    </citation>
    <scope>NUCLEOTIDE SEQUENCE [LARGE SCALE GENOMIC DNA]</scope>
    <source>
        <strain evidence="3 4">EXF-6656</strain>
    </source>
</reference>
<feature type="region of interest" description="Disordered" evidence="1">
    <location>
        <begin position="185"/>
        <end position="248"/>
    </location>
</feature>
<sequence>MDRPHNMFTERKVRSTAFWAMAALALLAQVAVSAIAIRLTVTLLLSEDVYGTAIAASVLDVCVIALLLLTTALRRLPQNRKRILVAVGFAASLATVAAVLSIYIFVWSFVDEDDDEVNNLAAGGVATWTISVLSQSAFYIYALWPSHQHASASAQEFDAAMQRPSPVRSMKRSLSIHLGSLTPTPPKLKWPKNEPYSPADSGYAVSPTPSLRHSISHAVRPKSSKTRLLRRSYTSGQESPSLYSEPVRHDDFENWDTSAIEEEYMPSPSLSRSIKRLEPIPGSRPVSPAKPLDGPFPETSPEETPLPESPIQSVVSSPWTQRGSIDELPPLRRPSTHGSQVHPLFRAESPMPPPIHSPGTVITASPYAGQIIGRDHAMSPRHFYADPSRNGSARSFQSMPASPTPETYQLSPLSSRERG</sequence>
<keyword evidence="2" id="KW-1133">Transmembrane helix</keyword>
<evidence type="ECO:0000256" key="1">
    <source>
        <dbReference type="SAM" id="MobiDB-lite"/>
    </source>
</evidence>
<protein>
    <submittedName>
        <fullName evidence="3">Uncharacterized protein</fullName>
    </submittedName>
</protein>
<feature type="compositionally biased region" description="Basic residues" evidence="1">
    <location>
        <begin position="219"/>
        <end position="230"/>
    </location>
</feature>
<evidence type="ECO:0000256" key="2">
    <source>
        <dbReference type="SAM" id="Phobius"/>
    </source>
</evidence>